<protein>
    <submittedName>
        <fullName evidence="2">Uncharacterized protein</fullName>
    </submittedName>
</protein>
<dbReference type="Proteomes" id="UP001497472">
    <property type="component" value="Unassembled WGS sequence"/>
</dbReference>
<keyword evidence="3" id="KW-1185">Reference proteome</keyword>
<feature type="region of interest" description="Disordered" evidence="1">
    <location>
        <begin position="44"/>
        <end position="94"/>
    </location>
</feature>
<feature type="compositionally biased region" description="Low complexity" evidence="1">
    <location>
        <begin position="56"/>
        <end position="75"/>
    </location>
</feature>
<feature type="compositionally biased region" description="Basic residues" evidence="1">
    <location>
        <begin position="83"/>
        <end position="94"/>
    </location>
</feature>
<accession>A0AAV1JJN7</accession>
<evidence type="ECO:0000256" key="1">
    <source>
        <dbReference type="SAM" id="MobiDB-lite"/>
    </source>
</evidence>
<name>A0AAV1JJN7_9NEOP</name>
<evidence type="ECO:0000313" key="3">
    <source>
        <dbReference type="Proteomes" id="UP001497472"/>
    </source>
</evidence>
<sequence length="123" mass="13467">MHRICSPTGLAHTTPAREHKCETVQKGKVGRCGTRGTQVRSPIEAEHRRAGGAGCGDAACPAGGGRSPPRTTSPPRRTDVRMTKVKSNRTRRAKEKRHTCVFLCKKTFGKGVPSLNRRSYERS</sequence>
<proteinExistence type="predicted"/>
<organism evidence="2 3">
    <name type="scientific">Leptosia nina</name>
    <dbReference type="NCBI Taxonomy" id="320188"/>
    <lineage>
        <taxon>Eukaryota</taxon>
        <taxon>Metazoa</taxon>
        <taxon>Ecdysozoa</taxon>
        <taxon>Arthropoda</taxon>
        <taxon>Hexapoda</taxon>
        <taxon>Insecta</taxon>
        <taxon>Pterygota</taxon>
        <taxon>Neoptera</taxon>
        <taxon>Endopterygota</taxon>
        <taxon>Lepidoptera</taxon>
        <taxon>Glossata</taxon>
        <taxon>Ditrysia</taxon>
        <taxon>Papilionoidea</taxon>
        <taxon>Pieridae</taxon>
        <taxon>Pierinae</taxon>
        <taxon>Leptosia</taxon>
    </lineage>
</organism>
<dbReference type="AlphaFoldDB" id="A0AAV1JJN7"/>
<evidence type="ECO:0000313" key="2">
    <source>
        <dbReference type="EMBL" id="CAK1548781.1"/>
    </source>
</evidence>
<gene>
    <name evidence="2" type="ORF">LNINA_LOCUS8134</name>
</gene>
<dbReference type="EMBL" id="CAVLEF010000011">
    <property type="protein sequence ID" value="CAK1548781.1"/>
    <property type="molecule type" value="Genomic_DNA"/>
</dbReference>
<comment type="caution">
    <text evidence="2">The sequence shown here is derived from an EMBL/GenBank/DDBJ whole genome shotgun (WGS) entry which is preliminary data.</text>
</comment>
<reference evidence="2 3" key="1">
    <citation type="submission" date="2023-11" db="EMBL/GenBank/DDBJ databases">
        <authorList>
            <person name="Okamura Y."/>
        </authorList>
    </citation>
    <scope>NUCLEOTIDE SEQUENCE [LARGE SCALE GENOMIC DNA]</scope>
</reference>